<dbReference type="AlphaFoldDB" id="A0A9X2G1A9"/>
<proteinExistence type="predicted"/>
<evidence type="ECO:0000313" key="4">
    <source>
        <dbReference type="EMBL" id="MCP1339396.1"/>
    </source>
</evidence>
<evidence type="ECO:0000256" key="1">
    <source>
        <dbReference type="ARBA" id="ARBA00022908"/>
    </source>
</evidence>
<feature type="domain" description="Tyr recombinase" evidence="3">
    <location>
        <begin position="259"/>
        <end position="467"/>
    </location>
</feature>
<sequence length="493" mass="56978">MITKSSTKIITTEVNLGKIPFFLTNETNDLSELETPPHGLRALSYHTDQIIEDFPLISCPDRIKECMEFNLFIADRKTGAFSIKKNRYSQNEQYVWSQGYLGAKKGSGLKTKSLMPIAKDLRRFLDWMIDENITYEEIIAVPIDYDPNSIMEAEELLPVWRFQQHLTDLVERQKLSFELADRVLQNVRTFYLWSYRRGESNALPFSHKIKNIRVTRSENADAVFAMPGTRAANKRALRSYVSNLRIPKTAIQKDKTPKKKLMAYSGAELKLLIGTSLYAHRTYGLFIKCGLFAGLRAFEVVQINHDEIISPSEKRVSFSLSLLRKFSKPINLRISPKLMEELWNYTQDKEYLRRRELHERRYGANSSEHPLPLFLNKSGERMSENSVKNSIAKVRLELKELGLPIIERTFHDLRATFATLWAIALIRKDYEPSEIKAKLTLLLSHENFHTVQRYLDFATEGRVGYHGAMDPWVVDIYQEVAARADKSGQNNDS</sequence>
<accession>A0A9X2G1A9</accession>
<name>A0A9X2G1A9_9GAMM</name>
<comment type="caution">
    <text evidence="4">The sequence shown here is derived from an EMBL/GenBank/DDBJ whole genome shotgun (WGS) entry which is preliminary data.</text>
</comment>
<dbReference type="InterPro" id="IPR011010">
    <property type="entry name" value="DNA_brk_join_enz"/>
</dbReference>
<protein>
    <submittedName>
        <fullName evidence="4">Site-specific integrase</fullName>
    </submittedName>
</protein>
<dbReference type="CDD" id="cd00397">
    <property type="entry name" value="DNA_BRE_C"/>
    <property type="match status" value="1"/>
</dbReference>
<dbReference type="InterPro" id="IPR050090">
    <property type="entry name" value="Tyrosine_recombinase_XerCD"/>
</dbReference>
<evidence type="ECO:0000313" key="5">
    <source>
        <dbReference type="Proteomes" id="UP001139474"/>
    </source>
</evidence>
<dbReference type="PANTHER" id="PTHR30349">
    <property type="entry name" value="PHAGE INTEGRASE-RELATED"/>
    <property type="match status" value="1"/>
</dbReference>
<dbReference type="RefSeq" id="WP_253619168.1">
    <property type="nucleotide sequence ID" value="NZ_JAMZDE010000006.1"/>
</dbReference>
<evidence type="ECO:0000259" key="3">
    <source>
        <dbReference type="PROSITE" id="PS51898"/>
    </source>
</evidence>
<dbReference type="PROSITE" id="PS51898">
    <property type="entry name" value="TYR_RECOMBINASE"/>
    <property type="match status" value="1"/>
</dbReference>
<dbReference type="Proteomes" id="UP001139474">
    <property type="component" value="Unassembled WGS sequence"/>
</dbReference>
<keyword evidence="1" id="KW-0229">DNA integration</keyword>
<gene>
    <name evidence="4" type="ORF">NJR55_07285</name>
</gene>
<dbReference type="GO" id="GO:0003677">
    <property type="term" value="F:DNA binding"/>
    <property type="evidence" value="ECO:0007669"/>
    <property type="project" value="InterPro"/>
</dbReference>
<dbReference type="InterPro" id="IPR002104">
    <property type="entry name" value="Integrase_catalytic"/>
</dbReference>
<organism evidence="4 5">
    <name type="scientific">Idiomarina rhizosphaerae</name>
    <dbReference type="NCBI Taxonomy" id="2961572"/>
    <lineage>
        <taxon>Bacteria</taxon>
        <taxon>Pseudomonadati</taxon>
        <taxon>Pseudomonadota</taxon>
        <taxon>Gammaproteobacteria</taxon>
        <taxon>Alteromonadales</taxon>
        <taxon>Idiomarinaceae</taxon>
        <taxon>Idiomarina</taxon>
    </lineage>
</organism>
<dbReference type="Gene3D" id="1.10.443.10">
    <property type="entry name" value="Intergrase catalytic core"/>
    <property type="match status" value="1"/>
</dbReference>
<dbReference type="EMBL" id="JAMZDE010000006">
    <property type="protein sequence ID" value="MCP1339396.1"/>
    <property type="molecule type" value="Genomic_DNA"/>
</dbReference>
<evidence type="ECO:0000256" key="2">
    <source>
        <dbReference type="ARBA" id="ARBA00023172"/>
    </source>
</evidence>
<dbReference type="PANTHER" id="PTHR30349:SF64">
    <property type="entry name" value="PROPHAGE INTEGRASE INTD-RELATED"/>
    <property type="match status" value="1"/>
</dbReference>
<dbReference type="Pfam" id="PF00589">
    <property type="entry name" value="Phage_integrase"/>
    <property type="match status" value="1"/>
</dbReference>
<dbReference type="GO" id="GO:0015074">
    <property type="term" value="P:DNA integration"/>
    <property type="evidence" value="ECO:0007669"/>
    <property type="project" value="UniProtKB-KW"/>
</dbReference>
<keyword evidence="5" id="KW-1185">Reference proteome</keyword>
<dbReference type="InterPro" id="IPR013762">
    <property type="entry name" value="Integrase-like_cat_sf"/>
</dbReference>
<dbReference type="SUPFAM" id="SSF56349">
    <property type="entry name" value="DNA breaking-rejoining enzymes"/>
    <property type="match status" value="1"/>
</dbReference>
<dbReference type="GO" id="GO:0006310">
    <property type="term" value="P:DNA recombination"/>
    <property type="evidence" value="ECO:0007669"/>
    <property type="project" value="UniProtKB-KW"/>
</dbReference>
<reference evidence="4" key="1">
    <citation type="submission" date="2022-06" db="EMBL/GenBank/DDBJ databases">
        <title>Idiomarina rhizosphaerae M1R2S28.</title>
        <authorList>
            <person name="Sun J.-Q."/>
            <person name="Li L.-F."/>
        </authorList>
    </citation>
    <scope>NUCLEOTIDE SEQUENCE</scope>
    <source>
        <strain evidence="4">M1R2S28</strain>
    </source>
</reference>
<keyword evidence="2" id="KW-0233">DNA recombination</keyword>